<evidence type="ECO:0000256" key="1">
    <source>
        <dbReference type="SAM" id="MobiDB-lite"/>
    </source>
</evidence>
<gene>
    <name evidence="3" type="ORF">N803_00385</name>
</gene>
<organism evidence="3 4">
    <name type="scientific">Knoellia subterranea KCTC 19937</name>
    <dbReference type="NCBI Taxonomy" id="1385521"/>
    <lineage>
        <taxon>Bacteria</taxon>
        <taxon>Bacillati</taxon>
        <taxon>Actinomycetota</taxon>
        <taxon>Actinomycetes</taxon>
        <taxon>Micrococcales</taxon>
        <taxon>Intrasporangiaceae</taxon>
        <taxon>Knoellia</taxon>
    </lineage>
</organism>
<keyword evidence="3" id="KW-0808">Transferase</keyword>
<dbReference type="GO" id="GO:0004792">
    <property type="term" value="F:thiosulfate-cyanide sulfurtransferase activity"/>
    <property type="evidence" value="ECO:0007669"/>
    <property type="project" value="TreeGrafter"/>
</dbReference>
<dbReference type="PANTHER" id="PTHR44086">
    <property type="entry name" value="THIOSULFATE SULFURTRANSFERASE RDL2, MITOCHONDRIAL-RELATED"/>
    <property type="match status" value="1"/>
</dbReference>
<dbReference type="SUPFAM" id="SSF52821">
    <property type="entry name" value="Rhodanese/Cell cycle control phosphatase"/>
    <property type="match status" value="1"/>
</dbReference>
<dbReference type="EMBL" id="AVPK01000001">
    <property type="protein sequence ID" value="KGN39021.1"/>
    <property type="molecule type" value="Genomic_DNA"/>
</dbReference>
<proteinExistence type="predicted"/>
<reference evidence="3 4" key="1">
    <citation type="submission" date="2013-08" db="EMBL/GenBank/DDBJ databases">
        <title>The genome sequence of Knoellia subterranea.</title>
        <authorList>
            <person name="Zhu W."/>
            <person name="Wang G."/>
        </authorList>
    </citation>
    <scope>NUCLEOTIDE SEQUENCE [LARGE SCALE GENOMIC DNA]</scope>
    <source>
        <strain evidence="3 4">KCTC 19937</strain>
    </source>
</reference>
<dbReference type="RefSeq" id="WP_052111551.1">
    <property type="nucleotide sequence ID" value="NZ_AVPK01000001.1"/>
</dbReference>
<keyword evidence="4" id="KW-1185">Reference proteome</keyword>
<feature type="domain" description="Rhodanese" evidence="2">
    <location>
        <begin position="32"/>
        <end position="122"/>
    </location>
</feature>
<comment type="caution">
    <text evidence="3">The sequence shown here is derived from an EMBL/GenBank/DDBJ whole genome shotgun (WGS) entry which is preliminary data.</text>
</comment>
<dbReference type="AlphaFoldDB" id="A0A0A0JTP4"/>
<dbReference type="PROSITE" id="PS50206">
    <property type="entry name" value="RHODANESE_3"/>
    <property type="match status" value="1"/>
</dbReference>
<dbReference type="STRING" id="1385521.N803_00385"/>
<sequence>MSSLTTPTIDQRPSTHGPAGVDPHDVREWLAAGRAPRLLDVRSPAEFASAHIPGSWNVPLDLLREHRDELGAHLDEEVVLVCRSGDRATQAETLLSSRGPANLHVLAGGIAGWEAAGGELSRGRETWELERQVRLVAGGIVLAGVLMSTVLPKAKWLSGAIGGGLTVAALTDSCAMGMLLSRMPWNRRSEPDVQSVLQALAG</sequence>
<feature type="compositionally biased region" description="Polar residues" evidence="1">
    <location>
        <begin position="1"/>
        <end position="14"/>
    </location>
</feature>
<dbReference type="Gene3D" id="6.10.140.1340">
    <property type="match status" value="1"/>
</dbReference>
<dbReference type="Pfam" id="PF00581">
    <property type="entry name" value="Rhodanese"/>
    <property type="match status" value="1"/>
</dbReference>
<protein>
    <submittedName>
        <fullName evidence="3">Sulfurtransferase</fullName>
    </submittedName>
</protein>
<dbReference type="CDD" id="cd00158">
    <property type="entry name" value="RHOD"/>
    <property type="match status" value="1"/>
</dbReference>
<dbReference type="Proteomes" id="UP000030011">
    <property type="component" value="Unassembled WGS sequence"/>
</dbReference>
<feature type="region of interest" description="Disordered" evidence="1">
    <location>
        <begin position="1"/>
        <end position="24"/>
    </location>
</feature>
<evidence type="ECO:0000313" key="3">
    <source>
        <dbReference type="EMBL" id="KGN39021.1"/>
    </source>
</evidence>
<evidence type="ECO:0000313" key="4">
    <source>
        <dbReference type="Proteomes" id="UP000030011"/>
    </source>
</evidence>
<accession>A0A0A0JTP4</accession>
<dbReference type="InterPro" id="IPR036873">
    <property type="entry name" value="Rhodanese-like_dom_sf"/>
</dbReference>
<dbReference type="InterPro" id="IPR001763">
    <property type="entry name" value="Rhodanese-like_dom"/>
</dbReference>
<dbReference type="SMART" id="SM00450">
    <property type="entry name" value="RHOD"/>
    <property type="match status" value="1"/>
</dbReference>
<dbReference type="eggNOG" id="COG0607">
    <property type="taxonomic scope" value="Bacteria"/>
</dbReference>
<evidence type="ECO:0000259" key="2">
    <source>
        <dbReference type="PROSITE" id="PS50206"/>
    </source>
</evidence>
<dbReference type="Pfam" id="PF11127">
    <property type="entry name" value="YgaP-like_TM"/>
    <property type="match status" value="1"/>
</dbReference>
<dbReference type="PANTHER" id="PTHR44086:SF10">
    <property type="entry name" value="THIOSULFATE SULFURTRANSFERASE_RHODANESE-LIKE DOMAIN-CONTAINING PROTEIN 3"/>
    <property type="match status" value="1"/>
</dbReference>
<dbReference type="Gene3D" id="3.40.250.10">
    <property type="entry name" value="Rhodanese-like domain"/>
    <property type="match status" value="1"/>
</dbReference>
<dbReference type="InterPro" id="IPR021309">
    <property type="entry name" value="YgaP-like_TM"/>
</dbReference>
<name>A0A0A0JTP4_9MICO</name>
<dbReference type="OrthoDB" id="9800872at2"/>